<comment type="caution">
    <text evidence="7">The sequence shown here is derived from an EMBL/GenBank/DDBJ whole genome shotgun (WGS) entry which is preliminary data.</text>
</comment>
<accession>A0A1Y2FC29</accession>
<protein>
    <submittedName>
        <fullName evidence="7">Eukaryotic rRNA processing</fullName>
    </submittedName>
</protein>
<dbReference type="PANTHER" id="PTHR13028:SF0">
    <property type="entry name" value="RRNA-PROCESSING PROTEIN EBP2-RELATED"/>
    <property type="match status" value="1"/>
</dbReference>
<feature type="non-terminal residue" evidence="7">
    <location>
        <position position="281"/>
    </location>
</feature>
<dbReference type="Proteomes" id="UP000193685">
    <property type="component" value="Unassembled WGS sequence"/>
</dbReference>
<dbReference type="GO" id="GO:0042273">
    <property type="term" value="P:ribosomal large subunit biogenesis"/>
    <property type="evidence" value="ECO:0007669"/>
    <property type="project" value="TreeGrafter"/>
</dbReference>
<reference evidence="7 8" key="1">
    <citation type="submission" date="2016-07" db="EMBL/GenBank/DDBJ databases">
        <title>Pervasive Adenine N6-methylation of Active Genes in Fungi.</title>
        <authorList>
            <consortium name="DOE Joint Genome Institute"/>
            <person name="Mondo S.J."/>
            <person name="Dannebaum R.O."/>
            <person name="Kuo R.C."/>
            <person name="Labutti K."/>
            <person name="Haridas S."/>
            <person name="Kuo A."/>
            <person name="Salamov A."/>
            <person name="Ahrendt S.R."/>
            <person name="Lipzen A."/>
            <person name="Sullivan W."/>
            <person name="Andreopoulos W.B."/>
            <person name="Clum A."/>
            <person name="Lindquist E."/>
            <person name="Daum C."/>
            <person name="Ramamoorthy G.K."/>
            <person name="Gryganskyi A."/>
            <person name="Culley D."/>
            <person name="Magnuson J.K."/>
            <person name="James T.Y."/>
            <person name="O'Malley M.A."/>
            <person name="Stajich J.E."/>
            <person name="Spatafora J.W."/>
            <person name="Visel A."/>
            <person name="Grigoriev I.V."/>
        </authorList>
    </citation>
    <scope>NUCLEOTIDE SEQUENCE [LARGE SCALE GENOMIC DNA]</scope>
    <source>
        <strain evidence="7 8">12-1054</strain>
    </source>
</reference>
<dbReference type="STRING" id="56484.A0A1Y2FC29"/>
<dbReference type="AlphaFoldDB" id="A0A1Y2FC29"/>
<keyword evidence="8" id="KW-1185">Reference proteome</keyword>
<comment type="subcellular location">
    <subcellularLocation>
        <location evidence="1">Nucleus</location>
        <location evidence="1">Nucleolus</location>
    </subcellularLocation>
</comment>
<keyword evidence="4" id="KW-0175">Coiled coil</keyword>
<dbReference type="RefSeq" id="XP_040724855.1">
    <property type="nucleotide sequence ID" value="XM_040867395.1"/>
</dbReference>
<feature type="compositionally biased region" description="Polar residues" evidence="6">
    <location>
        <begin position="264"/>
        <end position="275"/>
    </location>
</feature>
<dbReference type="GO" id="GO:0034399">
    <property type="term" value="C:nuclear periphery"/>
    <property type="evidence" value="ECO:0007669"/>
    <property type="project" value="TreeGrafter"/>
</dbReference>
<evidence type="ECO:0000256" key="3">
    <source>
        <dbReference type="ARBA" id="ARBA00022517"/>
    </source>
</evidence>
<evidence type="ECO:0000256" key="2">
    <source>
        <dbReference type="ARBA" id="ARBA00007336"/>
    </source>
</evidence>
<keyword evidence="5" id="KW-0539">Nucleus</keyword>
<dbReference type="GO" id="GO:0030687">
    <property type="term" value="C:preribosome, large subunit precursor"/>
    <property type="evidence" value="ECO:0007669"/>
    <property type="project" value="TreeGrafter"/>
</dbReference>
<feature type="compositionally biased region" description="Basic and acidic residues" evidence="6">
    <location>
        <begin position="192"/>
        <end position="205"/>
    </location>
</feature>
<organism evidence="7 8">
    <name type="scientific">Protomyces lactucae-debilis</name>
    <dbReference type="NCBI Taxonomy" id="2754530"/>
    <lineage>
        <taxon>Eukaryota</taxon>
        <taxon>Fungi</taxon>
        <taxon>Dikarya</taxon>
        <taxon>Ascomycota</taxon>
        <taxon>Taphrinomycotina</taxon>
        <taxon>Taphrinomycetes</taxon>
        <taxon>Taphrinales</taxon>
        <taxon>Protomycetaceae</taxon>
        <taxon>Protomyces</taxon>
    </lineage>
</organism>
<feature type="region of interest" description="Disordered" evidence="6">
    <location>
        <begin position="1"/>
        <end position="38"/>
    </location>
</feature>
<dbReference type="InterPro" id="IPR008610">
    <property type="entry name" value="Ebp2"/>
</dbReference>
<evidence type="ECO:0000256" key="6">
    <source>
        <dbReference type="SAM" id="MobiDB-lite"/>
    </source>
</evidence>
<feature type="compositionally biased region" description="Acidic residues" evidence="6">
    <location>
        <begin position="7"/>
        <end position="23"/>
    </location>
</feature>
<evidence type="ECO:0000313" key="8">
    <source>
        <dbReference type="Proteomes" id="UP000193685"/>
    </source>
</evidence>
<dbReference type="EMBL" id="MCFI01000011">
    <property type="protein sequence ID" value="ORY81479.1"/>
    <property type="molecule type" value="Genomic_DNA"/>
</dbReference>
<proteinExistence type="inferred from homology"/>
<evidence type="ECO:0000256" key="5">
    <source>
        <dbReference type="ARBA" id="ARBA00023242"/>
    </source>
</evidence>
<gene>
    <name evidence="7" type="ORF">BCR37DRAFT_341334</name>
</gene>
<evidence type="ECO:0000256" key="4">
    <source>
        <dbReference type="ARBA" id="ARBA00023054"/>
    </source>
</evidence>
<dbReference type="GO" id="GO:0005730">
    <property type="term" value="C:nucleolus"/>
    <property type="evidence" value="ECO:0007669"/>
    <property type="project" value="UniProtKB-SubCell"/>
</dbReference>
<sequence length="281" mass="31138">LQAELAADSDSEEDESFEAEDANNDTLDVATEEENDDVDEVALSELESDVDADAADMTPKTRETVNNTAALEAAYKRIALPLPKHFSHHHTLFTDEPVLVQDIDDDLNRELVFYKQALTHARVARTLIQKEGGAWERPADYFAEMVKTDDHMERIRKEQVAEATGKKASAEAKKQRELKKFGKQVQISKTLEREKEKKTMTDKVKSLKRKRGAELEGKEDFDVALDEAAAAPGRNAKRGGGASRESRDKKYGHGGKKRFAKSNDALSSGDVTSFSGRGGRG</sequence>
<feature type="non-terminal residue" evidence="7">
    <location>
        <position position="1"/>
    </location>
</feature>
<evidence type="ECO:0000313" key="7">
    <source>
        <dbReference type="EMBL" id="ORY81479.1"/>
    </source>
</evidence>
<dbReference type="Pfam" id="PF05890">
    <property type="entry name" value="Ebp2"/>
    <property type="match status" value="1"/>
</dbReference>
<feature type="region of interest" description="Disordered" evidence="6">
    <location>
        <begin position="192"/>
        <end position="281"/>
    </location>
</feature>
<dbReference type="OMA" id="RETMFHR"/>
<dbReference type="PANTHER" id="PTHR13028">
    <property type="entry name" value="RRNA PROCESSING PROTEIN EBNA1-BINDING PROTEIN-RELATED"/>
    <property type="match status" value="1"/>
</dbReference>
<comment type="similarity">
    <text evidence="2">Belongs to the EBP2 family.</text>
</comment>
<keyword evidence="3" id="KW-0690">Ribosome biogenesis</keyword>
<evidence type="ECO:0000256" key="1">
    <source>
        <dbReference type="ARBA" id="ARBA00004604"/>
    </source>
</evidence>
<dbReference type="GO" id="GO:0006364">
    <property type="term" value="P:rRNA processing"/>
    <property type="evidence" value="ECO:0007669"/>
    <property type="project" value="TreeGrafter"/>
</dbReference>
<dbReference type="OrthoDB" id="443772at2759"/>
<dbReference type="GeneID" id="63783994"/>
<name>A0A1Y2FC29_PROLT</name>
<feature type="compositionally biased region" description="Basic and acidic residues" evidence="6">
    <location>
        <begin position="212"/>
        <end position="221"/>
    </location>
</feature>